<dbReference type="Gene3D" id="2.30.40.10">
    <property type="entry name" value="Urease, subunit C, domain 1"/>
    <property type="match status" value="1"/>
</dbReference>
<dbReference type="SUPFAM" id="SSF51556">
    <property type="entry name" value="Metallo-dependent hydrolases"/>
    <property type="match status" value="1"/>
</dbReference>
<dbReference type="SUPFAM" id="SSF51338">
    <property type="entry name" value="Composite domain of metallo-dependent hydrolases"/>
    <property type="match status" value="2"/>
</dbReference>
<dbReference type="FunFam" id="3.20.20.140:FF:000037">
    <property type="entry name" value="Dihydropyrimidinase"/>
    <property type="match status" value="1"/>
</dbReference>
<sequence length="473" mass="52117">MRTLIKNGRVITAVDDYFGDILIEGERINLIGESLEMEADKVIDAEGLLVIPGGIDAHTHMDMPFGGTTSADDFESGTRAAAHGGTTTIIDFAIQNKGQSLYDALDTWHGKAAGKAAIDYGFHMIATDLPRERMGEMKKLINHEGVTSFKLFMAYPGVLLVDDATIFRAMTTAGEEGALICMHAENGVVINEIVQYALERGCTAPKFHALTRPTKAEAEGVNRAIALAEMAGSPVYIVHLSCYDALKKIKEARDEGIPAFAETCPQYLFLDYTHYESKDFEGAKYVMTPPLREKWNQEELWTGLRMNDLQTVSTDHCPFCFNDQKQLGKDDFSKIPNGGPGVENRMSLIFNGGVVEGRINLNRFVEITSTAAAKIFGLFPRKGTIAVGSDADIVLFDPNKKMTISAKTHHMKVDYSCYEGKEVQGTAEYVFSRGKLIIEKGKYLGKAGDGSFLRRSTVQHKTKESVLNITKQK</sequence>
<proteinExistence type="inferred from homology"/>
<name>A0A8J7TME0_9BACT</name>
<comment type="similarity">
    <text evidence="2">Belongs to the metallo-dependent hydrolases superfamily. Hydantoinase/dihydropyrimidinase family.</text>
</comment>
<gene>
    <name evidence="7" type="primary">hydA</name>
    <name evidence="7" type="ORF">J0M35_14710</name>
</gene>
<dbReference type="GO" id="GO:0004157">
    <property type="term" value="F:dihydropyrimidinase activity"/>
    <property type="evidence" value="ECO:0007669"/>
    <property type="project" value="UniProtKB-EC"/>
</dbReference>
<evidence type="ECO:0000256" key="2">
    <source>
        <dbReference type="ARBA" id="ARBA00008829"/>
    </source>
</evidence>
<keyword evidence="3" id="KW-0479">Metal-binding</keyword>
<comment type="cofactor">
    <cofactor evidence="1">
        <name>Zn(2+)</name>
        <dbReference type="ChEBI" id="CHEBI:29105"/>
    </cofactor>
</comment>
<dbReference type="Gene3D" id="3.20.20.140">
    <property type="entry name" value="Metal-dependent hydrolases"/>
    <property type="match status" value="1"/>
</dbReference>
<dbReference type="AlphaFoldDB" id="A0A8J7TME0"/>
<dbReference type="PANTHER" id="PTHR11647:SF1">
    <property type="entry name" value="COLLAPSIN RESPONSE MEDIATOR PROTEIN"/>
    <property type="match status" value="1"/>
</dbReference>
<dbReference type="EC" id="3.5.2.2" evidence="7"/>
<dbReference type="Proteomes" id="UP000664277">
    <property type="component" value="Unassembled WGS sequence"/>
</dbReference>
<dbReference type="CDD" id="cd01314">
    <property type="entry name" value="D-HYD"/>
    <property type="match status" value="1"/>
</dbReference>
<dbReference type="InterPro" id="IPR032466">
    <property type="entry name" value="Metal_Hydrolase"/>
</dbReference>
<dbReference type="Pfam" id="PF01979">
    <property type="entry name" value="Amidohydro_1"/>
    <property type="match status" value="1"/>
</dbReference>
<dbReference type="EMBL" id="JAFLCK010000022">
    <property type="protein sequence ID" value="MBN8661614.1"/>
    <property type="molecule type" value="Genomic_DNA"/>
</dbReference>
<dbReference type="PANTHER" id="PTHR11647">
    <property type="entry name" value="HYDRANTOINASE/DIHYDROPYRIMIDINASE FAMILY MEMBER"/>
    <property type="match status" value="1"/>
</dbReference>
<comment type="PTM">
    <text evidence="5">Carbamylation allows a single lysine to coordinate two divalent metal cations.</text>
</comment>
<dbReference type="InterPro" id="IPR011778">
    <property type="entry name" value="Hydantoinase/dihydroPyrase"/>
</dbReference>
<evidence type="ECO:0000256" key="1">
    <source>
        <dbReference type="ARBA" id="ARBA00001947"/>
    </source>
</evidence>
<accession>A0A8J7TME0</accession>
<dbReference type="NCBIfam" id="TIGR02033">
    <property type="entry name" value="D-hydantoinase"/>
    <property type="match status" value="1"/>
</dbReference>
<evidence type="ECO:0000313" key="8">
    <source>
        <dbReference type="Proteomes" id="UP000664277"/>
    </source>
</evidence>
<feature type="domain" description="Amidohydrolase-related" evidence="6">
    <location>
        <begin position="49"/>
        <end position="435"/>
    </location>
</feature>
<dbReference type="InterPro" id="IPR006680">
    <property type="entry name" value="Amidohydro-rel"/>
</dbReference>
<dbReference type="InterPro" id="IPR050378">
    <property type="entry name" value="Metallo-dep_Hydrolases_sf"/>
</dbReference>
<protein>
    <submittedName>
        <fullName evidence="7">Dihydropyrimidinase</fullName>
        <ecNumber evidence="7">3.5.2.2</ecNumber>
    </submittedName>
</protein>
<keyword evidence="4 7" id="KW-0378">Hydrolase</keyword>
<dbReference type="InterPro" id="IPR011059">
    <property type="entry name" value="Metal-dep_hydrolase_composite"/>
</dbReference>
<comment type="caution">
    <text evidence="7">The sequence shown here is derived from an EMBL/GenBank/DDBJ whole genome shotgun (WGS) entry which is preliminary data.</text>
</comment>
<dbReference type="GO" id="GO:0005829">
    <property type="term" value="C:cytosol"/>
    <property type="evidence" value="ECO:0007669"/>
    <property type="project" value="TreeGrafter"/>
</dbReference>
<evidence type="ECO:0000313" key="7">
    <source>
        <dbReference type="EMBL" id="MBN8661614.1"/>
    </source>
</evidence>
<evidence type="ECO:0000256" key="4">
    <source>
        <dbReference type="ARBA" id="ARBA00022801"/>
    </source>
</evidence>
<organism evidence="7 8">
    <name type="scientific">Candidatus Obscuribacter phosphatis</name>
    <dbReference type="NCBI Taxonomy" id="1906157"/>
    <lineage>
        <taxon>Bacteria</taxon>
        <taxon>Bacillati</taxon>
        <taxon>Candidatus Melainabacteria</taxon>
        <taxon>Candidatus Obscuribacterales</taxon>
        <taxon>Candidatus Obscuribacteraceae</taxon>
        <taxon>Candidatus Obscuribacter</taxon>
    </lineage>
</organism>
<feature type="modified residue" description="N6-carboxylysine" evidence="5">
    <location>
        <position position="150"/>
    </location>
</feature>
<reference evidence="7" key="1">
    <citation type="submission" date="2021-02" db="EMBL/GenBank/DDBJ databases">
        <title>Genome-Resolved Metagenomics of a Microbial Community Performing Photosynthetic Biological Nutrient Removal.</title>
        <authorList>
            <person name="Mcdaniel E.A."/>
        </authorList>
    </citation>
    <scope>NUCLEOTIDE SEQUENCE</scope>
    <source>
        <strain evidence="7">UWPOB_OBS1</strain>
    </source>
</reference>
<evidence type="ECO:0000259" key="6">
    <source>
        <dbReference type="Pfam" id="PF01979"/>
    </source>
</evidence>
<dbReference type="GO" id="GO:0046872">
    <property type="term" value="F:metal ion binding"/>
    <property type="evidence" value="ECO:0007669"/>
    <property type="project" value="UniProtKB-KW"/>
</dbReference>
<evidence type="ECO:0000256" key="3">
    <source>
        <dbReference type="ARBA" id="ARBA00022723"/>
    </source>
</evidence>
<evidence type="ECO:0000256" key="5">
    <source>
        <dbReference type="PIRSR" id="PIRSR611778-50"/>
    </source>
</evidence>